<dbReference type="eggNOG" id="ENOG5032TF9">
    <property type="taxonomic scope" value="Bacteria"/>
</dbReference>
<dbReference type="KEGG" id="dsf:UWK_02711"/>
<dbReference type="STRING" id="1167006.UWK_02711"/>
<keyword evidence="3" id="KW-1185">Reference proteome</keyword>
<dbReference type="EMBL" id="CP003985">
    <property type="protein sequence ID" value="AGF79247.1"/>
    <property type="molecule type" value="Genomic_DNA"/>
</dbReference>
<accession>M1PC97</accession>
<dbReference type="InterPro" id="IPR046883">
    <property type="entry name" value="T6SS_FHA_C"/>
</dbReference>
<evidence type="ECO:0000259" key="1">
    <source>
        <dbReference type="Pfam" id="PF20232"/>
    </source>
</evidence>
<dbReference type="AlphaFoldDB" id="M1PC97"/>
<feature type="domain" description="Type VI secretion system FHA" evidence="1">
    <location>
        <begin position="164"/>
        <end position="232"/>
    </location>
</feature>
<dbReference type="Pfam" id="PF20232">
    <property type="entry name" value="T6SS_FHA_C"/>
    <property type="match status" value="1"/>
</dbReference>
<name>M1PC97_DESSD</name>
<dbReference type="RefSeq" id="WP_015404933.1">
    <property type="nucleotide sequence ID" value="NC_020304.1"/>
</dbReference>
<evidence type="ECO:0000313" key="2">
    <source>
        <dbReference type="EMBL" id="AGF79247.1"/>
    </source>
</evidence>
<organism evidence="2 3">
    <name type="scientific">Desulfocapsa sulfexigens (strain DSM 10523 / SB164P1)</name>
    <dbReference type="NCBI Taxonomy" id="1167006"/>
    <lineage>
        <taxon>Bacteria</taxon>
        <taxon>Pseudomonadati</taxon>
        <taxon>Thermodesulfobacteriota</taxon>
        <taxon>Desulfobulbia</taxon>
        <taxon>Desulfobulbales</taxon>
        <taxon>Desulfocapsaceae</taxon>
        <taxon>Desulfocapsa</taxon>
    </lineage>
</organism>
<sequence>MNLYPNVGSLVDTIRNIYKRDIENAPAAIEAFLDQELKGHDNEKKQQILEDIISSFTASPAPPPMPSHSDDQLLRFCTLLLGHPVEEIDLKSEALQQRLTETLTIIFETLNQLIRTINLTLLEDGQTEKTIRVLIGEQLDKNHESTSLKEHLDKIKTAFVTSHRAFKRAMETTVETILTELDPDSLAGKDEGGFKFNPLRKAESFNRYEKTYKECRRWFDSGRCMEDFLRNFEKQCAAMANPPKR</sequence>
<reference evidence="3" key="1">
    <citation type="journal article" date="2013" name="Stand. Genomic Sci.">
        <title>Complete genome sequence of Desulfocapsa sulfexigens, a marine deltaproteobacterium specialized in disproportionating inorganic sulfur compounds.</title>
        <authorList>
            <person name="Finster K.W."/>
            <person name="Kjeldsen K.U."/>
            <person name="Kube M."/>
            <person name="Reinhardt R."/>
            <person name="Mussmann M."/>
            <person name="Amann R."/>
            <person name="Schreiber L."/>
        </authorList>
    </citation>
    <scope>NUCLEOTIDE SEQUENCE [LARGE SCALE GENOMIC DNA]</scope>
    <source>
        <strain evidence="3">DSM 10523 / SB164P1</strain>
    </source>
</reference>
<evidence type="ECO:0000313" key="3">
    <source>
        <dbReference type="Proteomes" id="UP000011721"/>
    </source>
</evidence>
<dbReference type="HOGENOM" id="CLU_1132180_0_0_7"/>
<gene>
    <name evidence="2" type="ordered locus">UWK_02711</name>
</gene>
<proteinExistence type="predicted"/>
<protein>
    <recommendedName>
        <fullName evidence="1">Type VI secretion system FHA domain-containing protein</fullName>
    </recommendedName>
</protein>
<dbReference type="Proteomes" id="UP000011721">
    <property type="component" value="Chromosome"/>
</dbReference>